<feature type="compositionally biased region" description="Polar residues" evidence="1">
    <location>
        <begin position="39"/>
        <end position="67"/>
    </location>
</feature>
<dbReference type="EMBL" id="JAGPXF010000005">
    <property type="protein sequence ID" value="KAH7242809.1"/>
    <property type="molecule type" value="Genomic_DNA"/>
</dbReference>
<evidence type="ECO:0000256" key="1">
    <source>
        <dbReference type="SAM" id="MobiDB-lite"/>
    </source>
</evidence>
<protein>
    <submittedName>
        <fullName evidence="3">Uncharacterized protein</fullName>
    </submittedName>
</protein>
<keyword evidence="4" id="KW-1185">Reference proteome</keyword>
<keyword evidence="2" id="KW-0812">Transmembrane</keyword>
<proteinExistence type="predicted"/>
<sequence length="805" mass="90319">MEHPEVVSPISPAGKKPPNPSAHQRPIALEQVSPFTDPDLSTSTFSQHATKQPHLQHQPTTNMTFSQPVGMWESVSHRQTSADPHRRQNVGDDISGSFLPGNTAPKDNPRSPLVSVEAIHDTHPGATVPPPSSPAAEHNKSVSWWAKDWKPSWTMYLLVFCGVAFAVGHHFYYRSLHGHLAEDQQGKFRYGGLMAFLSKACFLNAVVLAFRQRILMEIRRKMLTLATLDSLFSASEDLTSLLNWEAWVNARLAMAMTVFIWTSPLIVIFTSYTLTIVPSTKEEYTMCQGIHTLNFSHERTVYFRQPLKINGLFESSVSLWNTTGVVGEDLDEKHPDEFDYYTAGSQQFELLALKTLYGEKAIMRDNAPQEICGQGWNCSYAIEFTAPGYKCQDLASGVNADVKKLGDAECPFNTSTLAPTGTHTYYAMLTQGDYENPQMITEQGGKPQSKPPYPKNLGVFRSEPILWFGYSDVKNRKEEQPSQPGKGNWYKAYTPKIFGCEHYRTKYRVTVNLTGETQTHKVTDRKFLTKVIDTTWTPKKDPDKRLKDRNQAIPEKNYIYPHDKETYRETAAYHTVGKVLRTILNGTTTLPNHNVNSEIMRTRLLDNINYLPVKNFPEEMQKFYEEILMSILSDSRMAAVSWASDASKPTGNSKGNSETLYPCVRRQLRNTFSYKYAQLWAVYALSIGITIIAVALGVIAIEENAVMRSTSFTAILAASRASSLDKLHWERQNDLKGTKIGFGLVSDNGEKTYSFGVEGDVSQETAMATGRSTTNLGIGTARRISYAVLSRKDRRGSQINLNASV</sequence>
<evidence type="ECO:0000313" key="3">
    <source>
        <dbReference type="EMBL" id="KAH7242809.1"/>
    </source>
</evidence>
<comment type="caution">
    <text evidence="3">The sequence shown here is derived from an EMBL/GenBank/DDBJ whole genome shotgun (WGS) entry which is preliminary data.</text>
</comment>
<keyword evidence="2" id="KW-1133">Transmembrane helix</keyword>
<organism evidence="3 4">
    <name type="scientific">Fusarium tricinctum</name>
    <dbReference type="NCBI Taxonomy" id="61284"/>
    <lineage>
        <taxon>Eukaryota</taxon>
        <taxon>Fungi</taxon>
        <taxon>Dikarya</taxon>
        <taxon>Ascomycota</taxon>
        <taxon>Pezizomycotina</taxon>
        <taxon>Sordariomycetes</taxon>
        <taxon>Hypocreomycetidae</taxon>
        <taxon>Hypocreales</taxon>
        <taxon>Nectriaceae</taxon>
        <taxon>Fusarium</taxon>
        <taxon>Fusarium tricinctum species complex</taxon>
    </lineage>
</organism>
<dbReference type="PANTHER" id="PTHR35041">
    <property type="entry name" value="MEDIATOR OF RNA POLYMERASE II TRANSCRIPTION SUBUNIT 1"/>
    <property type="match status" value="1"/>
</dbReference>
<gene>
    <name evidence="3" type="ORF">BKA59DRAFT_401961</name>
</gene>
<evidence type="ECO:0000313" key="4">
    <source>
        <dbReference type="Proteomes" id="UP000813427"/>
    </source>
</evidence>
<dbReference type="PANTHER" id="PTHR35041:SF3">
    <property type="entry name" value="FORMYLMETHIONINE DEFORMYLASE-LIKE PROTEIN"/>
    <property type="match status" value="1"/>
</dbReference>
<feature type="transmembrane region" description="Helical" evidence="2">
    <location>
        <begin position="252"/>
        <end position="274"/>
    </location>
</feature>
<dbReference type="OrthoDB" id="5340195at2759"/>
<keyword evidence="2" id="KW-0472">Membrane</keyword>
<feature type="transmembrane region" description="Helical" evidence="2">
    <location>
        <begin position="153"/>
        <end position="172"/>
    </location>
</feature>
<reference evidence="3" key="1">
    <citation type="journal article" date="2021" name="Nat. Commun.">
        <title>Genetic determinants of endophytism in the Arabidopsis root mycobiome.</title>
        <authorList>
            <person name="Mesny F."/>
            <person name="Miyauchi S."/>
            <person name="Thiergart T."/>
            <person name="Pickel B."/>
            <person name="Atanasova L."/>
            <person name="Karlsson M."/>
            <person name="Huettel B."/>
            <person name="Barry K.W."/>
            <person name="Haridas S."/>
            <person name="Chen C."/>
            <person name="Bauer D."/>
            <person name="Andreopoulos W."/>
            <person name="Pangilinan J."/>
            <person name="LaButti K."/>
            <person name="Riley R."/>
            <person name="Lipzen A."/>
            <person name="Clum A."/>
            <person name="Drula E."/>
            <person name="Henrissat B."/>
            <person name="Kohler A."/>
            <person name="Grigoriev I.V."/>
            <person name="Martin F.M."/>
            <person name="Hacquard S."/>
        </authorList>
    </citation>
    <scope>NUCLEOTIDE SEQUENCE</scope>
    <source>
        <strain evidence="3">MPI-SDFR-AT-0068</strain>
    </source>
</reference>
<evidence type="ECO:0000256" key="2">
    <source>
        <dbReference type="SAM" id="Phobius"/>
    </source>
</evidence>
<dbReference type="Proteomes" id="UP000813427">
    <property type="component" value="Unassembled WGS sequence"/>
</dbReference>
<feature type="region of interest" description="Disordered" evidence="1">
    <location>
        <begin position="1"/>
        <end position="112"/>
    </location>
</feature>
<dbReference type="AlphaFoldDB" id="A0A8K0RX98"/>
<name>A0A8K0RX98_9HYPO</name>
<feature type="transmembrane region" description="Helical" evidence="2">
    <location>
        <begin position="680"/>
        <end position="701"/>
    </location>
</feature>
<accession>A0A8K0RX98</accession>
<feature type="transmembrane region" description="Helical" evidence="2">
    <location>
        <begin position="192"/>
        <end position="210"/>
    </location>
</feature>